<sequence>MKKSLPVLTIFLLLFSTPLFAQVQDALFPEMPGMVSYTYRNSLSKDLPATLDTLQAMGITDMEFSSLFGHTASDIKKELDKRGMHCSSFGVGYKDLMEKTATVAENAQTLGAEFVRVAWVPHTAAFTLEDAQQTIADFNAVGKVLKEDYELTFCYHNHGYEFEPHGDGTLFDLIVQETNPDYVSFEMDILWTFFPGADPAALLTKYGDRFKLMHLKDLRKGIVGNMSGGTPTENDVTLGTGQLDLPEIILAAKKAGVQHFYLEDESPIYYQQVPRSIAYLHGLKK</sequence>
<dbReference type="OrthoDB" id="9798407at2"/>
<feature type="signal peptide" evidence="1">
    <location>
        <begin position="1"/>
        <end position="21"/>
    </location>
</feature>
<dbReference type="RefSeq" id="WP_086540748.1">
    <property type="nucleotide sequence ID" value="NZ_MSSW01000011.1"/>
</dbReference>
<evidence type="ECO:0000259" key="2">
    <source>
        <dbReference type="Pfam" id="PF01261"/>
    </source>
</evidence>
<dbReference type="PANTHER" id="PTHR12110">
    <property type="entry name" value="HYDROXYPYRUVATE ISOMERASE"/>
    <property type="match status" value="1"/>
</dbReference>
<comment type="caution">
    <text evidence="3">The sequence shown here is derived from an EMBL/GenBank/DDBJ whole genome shotgun (WGS) entry which is preliminary data.</text>
</comment>
<keyword evidence="4" id="KW-1185">Reference proteome</keyword>
<dbReference type="EMBL" id="QUNF01000001">
    <property type="protein sequence ID" value="REG94460.1"/>
    <property type="molecule type" value="Genomic_DNA"/>
</dbReference>
<dbReference type="PANTHER" id="PTHR12110:SF41">
    <property type="entry name" value="INOSOSE DEHYDRATASE"/>
    <property type="match status" value="1"/>
</dbReference>
<dbReference type="Proteomes" id="UP000256405">
    <property type="component" value="Unassembled WGS sequence"/>
</dbReference>
<keyword evidence="3" id="KW-0413">Isomerase</keyword>
<name>A0A3E0E9Y1_9BACT</name>
<dbReference type="AlphaFoldDB" id="A0A3E0E9Y1"/>
<dbReference type="InterPro" id="IPR050312">
    <property type="entry name" value="IolE/XylAMocC-like"/>
</dbReference>
<evidence type="ECO:0000313" key="3">
    <source>
        <dbReference type="EMBL" id="REG94460.1"/>
    </source>
</evidence>
<dbReference type="GO" id="GO:0016853">
    <property type="term" value="F:isomerase activity"/>
    <property type="evidence" value="ECO:0007669"/>
    <property type="project" value="UniProtKB-KW"/>
</dbReference>
<gene>
    <name evidence="3" type="ORF">C8N25_101287</name>
</gene>
<reference evidence="3 4" key="1">
    <citation type="submission" date="2018-08" db="EMBL/GenBank/DDBJ databases">
        <title>Genomic Encyclopedia of Archaeal and Bacterial Type Strains, Phase II (KMG-II): from individual species to whole genera.</title>
        <authorList>
            <person name="Goeker M."/>
        </authorList>
    </citation>
    <scope>NUCLEOTIDE SEQUENCE [LARGE SCALE GENOMIC DNA]</scope>
    <source>
        <strain evidence="3 4">DSM 15986</strain>
    </source>
</reference>
<dbReference type="InterPro" id="IPR036237">
    <property type="entry name" value="Xyl_isomerase-like_sf"/>
</dbReference>
<keyword evidence="1" id="KW-0732">Signal</keyword>
<dbReference type="InterPro" id="IPR013022">
    <property type="entry name" value="Xyl_isomerase-like_TIM-brl"/>
</dbReference>
<accession>A0A3E0E9Y1</accession>
<proteinExistence type="predicted"/>
<dbReference type="Gene3D" id="3.20.20.150">
    <property type="entry name" value="Divalent-metal-dependent TIM barrel enzymes"/>
    <property type="match status" value="1"/>
</dbReference>
<protein>
    <submittedName>
        <fullName evidence="3">Sugar phosphate isomerase/epimerase</fullName>
    </submittedName>
</protein>
<evidence type="ECO:0000313" key="4">
    <source>
        <dbReference type="Proteomes" id="UP000256405"/>
    </source>
</evidence>
<evidence type="ECO:0000256" key="1">
    <source>
        <dbReference type="SAM" id="SignalP"/>
    </source>
</evidence>
<organism evidence="3 4">
    <name type="scientific">Algoriphagus antarcticus</name>
    <dbReference type="NCBI Taxonomy" id="238540"/>
    <lineage>
        <taxon>Bacteria</taxon>
        <taxon>Pseudomonadati</taxon>
        <taxon>Bacteroidota</taxon>
        <taxon>Cytophagia</taxon>
        <taxon>Cytophagales</taxon>
        <taxon>Cyclobacteriaceae</taxon>
        <taxon>Algoriphagus</taxon>
    </lineage>
</organism>
<feature type="domain" description="Xylose isomerase-like TIM barrel" evidence="2">
    <location>
        <begin position="54"/>
        <end position="264"/>
    </location>
</feature>
<dbReference type="SUPFAM" id="SSF51658">
    <property type="entry name" value="Xylose isomerase-like"/>
    <property type="match status" value="1"/>
</dbReference>
<feature type="chain" id="PRO_5017672479" evidence="1">
    <location>
        <begin position="22"/>
        <end position="285"/>
    </location>
</feature>
<dbReference type="Pfam" id="PF01261">
    <property type="entry name" value="AP_endonuc_2"/>
    <property type="match status" value="1"/>
</dbReference>